<feature type="region of interest" description="Disordered" evidence="1">
    <location>
        <begin position="318"/>
        <end position="341"/>
    </location>
</feature>
<keyword evidence="5" id="KW-1185">Reference proteome</keyword>
<keyword evidence="2" id="KW-0472">Membrane</keyword>
<dbReference type="OrthoDB" id="5409353at2759"/>
<dbReference type="GeneID" id="54576907"/>
<feature type="chain" id="PRO_5025634930" evidence="3">
    <location>
        <begin position="17"/>
        <end position="341"/>
    </location>
</feature>
<keyword evidence="3" id="KW-0732">Signal</keyword>
<sequence length="341" mass="38522">MRNFTLVGSLIALAAAADSADTAWSYLPDKTAAWYKEHGQALPELAPAITTVTANKSYVVKLECVGCPFRVRELYEVVEHWQEPPQENSLLLNFTVDDARPGLLLNGKRIAPLDPMPLSISAFQTPANLSQDTMTKMTTQHMLDRSWVVGTKYGTFELQYEHAVIGTRAFGRNWIQFDVTAVHQRSTYNAASAKLDKEGQKMVQILLREPVDRAELYIEDVQVVEREDRVKPFKMKCGKLAMMRTEYNPLEWDYYGKIGTVTRTLRLMLSSITDSWGVLTFWAVVISAAVFFRRRIVREQQEKALAEAREEAEAALLASDYSAEPPAYSDISGPEEKTEEV</sequence>
<protein>
    <submittedName>
        <fullName evidence="4">Uncharacterized protein</fullName>
    </submittedName>
</protein>
<keyword evidence="2" id="KW-0812">Transmembrane</keyword>
<accession>A0A6A6IIL9</accession>
<dbReference type="RefSeq" id="XP_033685063.1">
    <property type="nucleotide sequence ID" value="XM_033823577.1"/>
</dbReference>
<evidence type="ECO:0000256" key="2">
    <source>
        <dbReference type="SAM" id="Phobius"/>
    </source>
</evidence>
<dbReference type="AlphaFoldDB" id="A0A6A6IIL9"/>
<gene>
    <name evidence="4" type="ORF">BU26DRAFT_424600</name>
</gene>
<dbReference type="Proteomes" id="UP000800094">
    <property type="component" value="Unassembled WGS sequence"/>
</dbReference>
<evidence type="ECO:0000313" key="5">
    <source>
        <dbReference type="Proteomes" id="UP000800094"/>
    </source>
</evidence>
<name>A0A6A6IIL9_9PLEO</name>
<evidence type="ECO:0000256" key="1">
    <source>
        <dbReference type="SAM" id="MobiDB-lite"/>
    </source>
</evidence>
<dbReference type="EMBL" id="ML987194">
    <property type="protein sequence ID" value="KAF2250059.1"/>
    <property type="molecule type" value="Genomic_DNA"/>
</dbReference>
<feature type="signal peptide" evidence="3">
    <location>
        <begin position="1"/>
        <end position="16"/>
    </location>
</feature>
<keyword evidence="2" id="KW-1133">Transmembrane helix</keyword>
<evidence type="ECO:0000256" key="3">
    <source>
        <dbReference type="SAM" id="SignalP"/>
    </source>
</evidence>
<feature type="transmembrane region" description="Helical" evidence="2">
    <location>
        <begin position="275"/>
        <end position="292"/>
    </location>
</feature>
<organism evidence="4 5">
    <name type="scientific">Trematosphaeria pertusa</name>
    <dbReference type="NCBI Taxonomy" id="390896"/>
    <lineage>
        <taxon>Eukaryota</taxon>
        <taxon>Fungi</taxon>
        <taxon>Dikarya</taxon>
        <taxon>Ascomycota</taxon>
        <taxon>Pezizomycotina</taxon>
        <taxon>Dothideomycetes</taxon>
        <taxon>Pleosporomycetidae</taxon>
        <taxon>Pleosporales</taxon>
        <taxon>Massarineae</taxon>
        <taxon>Trematosphaeriaceae</taxon>
        <taxon>Trematosphaeria</taxon>
    </lineage>
</organism>
<evidence type="ECO:0000313" key="4">
    <source>
        <dbReference type="EMBL" id="KAF2250059.1"/>
    </source>
</evidence>
<reference evidence="4" key="1">
    <citation type="journal article" date="2020" name="Stud. Mycol.">
        <title>101 Dothideomycetes genomes: a test case for predicting lifestyles and emergence of pathogens.</title>
        <authorList>
            <person name="Haridas S."/>
            <person name="Albert R."/>
            <person name="Binder M."/>
            <person name="Bloem J."/>
            <person name="Labutti K."/>
            <person name="Salamov A."/>
            <person name="Andreopoulos B."/>
            <person name="Baker S."/>
            <person name="Barry K."/>
            <person name="Bills G."/>
            <person name="Bluhm B."/>
            <person name="Cannon C."/>
            <person name="Castanera R."/>
            <person name="Culley D."/>
            <person name="Daum C."/>
            <person name="Ezra D."/>
            <person name="Gonzalez J."/>
            <person name="Henrissat B."/>
            <person name="Kuo A."/>
            <person name="Liang C."/>
            <person name="Lipzen A."/>
            <person name="Lutzoni F."/>
            <person name="Magnuson J."/>
            <person name="Mondo S."/>
            <person name="Nolan M."/>
            <person name="Ohm R."/>
            <person name="Pangilinan J."/>
            <person name="Park H.-J."/>
            <person name="Ramirez L."/>
            <person name="Alfaro M."/>
            <person name="Sun H."/>
            <person name="Tritt A."/>
            <person name="Yoshinaga Y."/>
            <person name="Zwiers L.-H."/>
            <person name="Turgeon B."/>
            <person name="Goodwin S."/>
            <person name="Spatafora J."/>
            <person name="Crous P."/>
            <person name="Grigoriev I."/>
        </authorList>
    </citation>
    <scope>NUCLEOTIDE SEQUENCE</scope>
    <source>
        <strain evidence="4">CBS 122368</strain>
    </source>
</reference>
<proteinExistence type="predicted"/>